<reference evidence="2 3" key="2">
    <citation type="journal article" date="2017" name="Front. Plant Sci.">
        <title>Gene Classification and Mining of Molecular Markers Useful in Red Clover (Trifolium pratense) Breeding.</title>
        <authorList>
            <person name="Istvanek J."/>
            <person name="Dluhosova J."/>
            <person name="Dluhos P."/>
            <person name="Patkova L."/>
            <person name="Nedelnik J."/>
            <person name="Repkova J."/>
        </authorList>
    </citation>
    <scope>NUCLEOTIDE SEQUENCE [LARGE SCALE GENOMIC DNA]</scope>
    <source>
        <strain evidence="3">cv. Tatra</strain>
        <tissue evidence="2">Young leaves</tissue>
    </source>
</reference>
<dbReference type="Proteomes" id="UP000236291">
    <property type="component" value="Unassembled WGS sequence"/>
</dbReference>
<evidence type="ECO:0000256" key="1">
    <source>
        <dbReference type="SAM" id="MobiDB-lite"/>
    </source>
</evidence>
<feature type="compositionally biased region" description="Basic and acidic residues" evidence="1">
    <location>
        <begin position="181"/>
        <end position="206"/>
    </location>
</feature>
<proteinExistence type="predicted"/>
<evidence type="ECO:0000313" key="3">
    <source>
        <dbReference type="Proteomes" id="UP000236291"/>
    </source>
</evidence>
<organism evidence="2 3">
    <name type="scientific">Trifolium pratense</name>
    <name type="common">Red clover</name>
    <dbReference type="NCBI Taxonomy" id="57577"/>
    <lineage>
        <taxon>Eukaryota</taxon>
        <taxon>Viridiplantae</taxon>
        <taxon>Streptophyta</taxon>
        <taxon>Embryophyta</taxon>
        <taxon>Tracheophyta</taxon>
        <taxon>Spermatophyta</taxon>
        <taxon>Magnoliopsida</taxon>
        <taxon>eudicotyledons</taxon>
        <taxon>Gunneridae</taxon>
        <taxon>Pentapetalae</taxon>
        <taxon>rosids</taxon>
        <taxon>fabids</taxon>
        <taxon>Fabales</taxon>
        <taxon>Fabaceae</taxon>
        <taxon>Papilionoideae</taxon>
        <taxon>50 kb inversion clade</taxon>
        <taxon>NPAAA clade</taxon>
        <taxon>Hologalegina</taxon>
        <taxon>IRL clade</taxon>
        <taxon>Trifolieae</taxon>
        <taxon>Trifolium</taxon>
    </lineage>
</organism>
<feature type="compositionally biased region" description="Basic and acidic residues" evidence="1">
    <location>
        <begin position="298"/>
        <end position="309"/>
    </location>
</feature>
<sequence>MYMRKKNIVLGTTITSTLYEKYMTVADNNVYGFEPFDFNLSYYCTQEFANWWRQYFYSRHLGDQVLISRLESGFTQPQINKIEQQVKPAVTKKQLPEAVEKVEEPSKERKRSTTTTETGPSKKPKPSVVIESEEEEEEAEVGFQRKRSQPSVHVEANIQGDTPSNDPSAEEKKKKKKKKQEKKEKKERRKEEKKKEDKKDSEGQPKEKKKKKSKSSSDPSEANLGVPSVSNELKEPTPQAETQKDTILSDASPDPPINMPQQDAPQEENISNKTSGDTFKDSEATISEKIVQEPSQDQPKHPDSNETQDKTSPFQEWGKSATVEVEASHTSSEEEDFDSEAMKEAEAGGSELLPETSTSKLSASIGLPEEGSLLCKGMTQKLL</sequence>
<dbReference type="EMBL" id="ASHM01019997">
    <property type="protein sequence ID" value="PNY01349.1"/>
    <property type="molecule type" value="Genomic_DNA"/>
</dbReference>
<name>A0A2K3NE96_TRIPR</name>
<feature type="compositionally biased region" description="Polar residues" evidence="1">
    <location>
        <begin position="259"/>
        <end position="277"/>
    </location>
</feature>
<protein>
    <submittedName>
        <fullName evidence="2">Uncharacterized protein</fullName>
    </submittedName>
</protein>
<reference evidence="2 3" key="1">
    <citation type="journal article" date="2014" name="Am. J. Bot.">
        <title>Genome assembly and annotation for red clover (Trifolium pratense; Fabaceae).</title>
        <authorList>
            <person name="Istvanek J."/>
            <person name="Jaros M."/>
            <person name="Krenek A."/>
            <person name="Repkova J."/>
        </authorList>
    </citation>
    <scope>NUCLEOTIDE SEQUENCE [LARGE SCALE GENOMIC DNA]</scope>
    <source>
        <strain evidence="3">cv. Tatra</strain>
        <tissue evidence="2">Young leaves</tissue>
    </source>
</reference>
<feature type="region of interest" description="Disordered" evidence="1">
    <location>
        <begin position="87"/>
        <end position="383"/>
    </location>
</feature>
<feature type="compositionally biased region" description="Acidic residues" evidence="1">
    <location>
        <begin position="131"/>
        <end position="140"/>
    </location>
</feature>
<comment type="caution">
    <text evidence="2">The sequence shown here is derived from an EMBL/GenBank/DDBJ whole genome shotgun (WGS) entry which is preliminary data.</text>
</comment>
<dbReference type="AlphaFoldDB" id="A0A2K3NE96"/>
<accession>A0A2K3NE96</accession>
<feature type="compositionally biased region" description="Basic and acidic residues" evidence="1">
    <location>
        <begin position="94"/>
        <end position="107"/>
    </location>
</feature>
<evidence type="ECO:0000313" key="2">
    <source>
        <dbReference type="EMBL" id="PNY01349.1"/>
    </source>
</evidence>
<gene>
    <name evidence="2" type="ORF">L195_g024641</name>
</gene>